<evidence type="ECO:0000313" key="2">
    <source>
        <dbReference type="Proteomes" id="UP000005239"/>
    </source>
</evidence>
<organism evidence="1 2">
    <name type="scientific">Pristionchus pacificus</name>
    <name type="common">Parasitic nematode worm</name>
    <dbReference type="NCBI Taxonomy" id="54126"/>
    <lineage>
        <taxon>Eukaryota</taxon>
        <taxon>Metazoa</taxon>
        <taxon>Ecdysozoa</taxon>
        <taxon>Nematoda</taxon>
        <taxon>Chromadorea</taxon>
        <taxon>Rhabditida</taxon>
        <taxon>Rhabditina</taxon>
        <taxon>Diplogasteromorpha</taxon>
        <taxon>Diplogasteroidea</taxon>
        <taxon>Neodiplogasteridae</taxon>
        <taxon>Pristionchus</taxon>
    </lineage>
</organism>
<evidence type="ECO:0000313" key="1">
    <source>
        <dbReference type="EnsemblMetazoa" id="PPA23707.1"/>
    </source>
</evidence>
<accession>A0A8R1YHU9</accession>
<dbReference type="PROSITE" id="PS51257">
    <property type="entry name" value="PROKAR_LIPOPROTEIN"/>
    <property type="match status" value="1"/>
</dbReference>
<dbReference type="Proteomes" id="UP000005239">
    <property type="component" value="Unassembled WGS sequence"/>
</dbReference>
<keyword evidence="2" id="KW-1185">Reference proteome</keyword>
<gene>
    <name evidence="1" type="primary">WBGene00113261</name>
</gene>
<name>A0A2A6BGG2_PRIPA</name>
<dbReference type="AlphaFoldDB" id="A0A2A6BGG2"/>
<proteinExistence type="predicted"/>
<reference evidence="1" key="2">
    <citation type="submission" date="2022-06" db="UniProtKB">
        <authorList>
            <consortium name="EnsemblMetazoa"/>
        </authorList>
    </citation>
    <scope>IDENTIFICATION</scope>
    <source>
        <strain evidence="1">PS312</strain>
    </source>
</reference>
<sequence>MDLFRAFFMLIFLWQSCARNFPECEEDYFCYYGTRVNRDFELKTLGKEEIPSDSKAILMIHAYTEKKYRVKIESLSSTVKKIEFKTGQNVQNVNVFSCSKDNKNIVTFEAWKDGEILWKDLNSGSNSESVLCEHEFTTSKPVVLMEKDYLKGTYELFVHDLTATEPISQGLFCDPSRLKYKTQTLEKNRSYKKVNVHLNQGFCSKGYPTEKGIFGDYSYFEYRSADNSDYQNINEIKCVSVREGRLYKRKWELQLSSTKIQVDADMDIDVRCSAEAQYFCDYLPKISPGKQPLTLRSPNKHGAIASLIECPRTHEYFVIKGGTPVKKPKFQCRNFKGRMMWTFNENVTLSPEGPEVYCTNDLDCKSIPNSNLHGSFLNEENLPVCHEGGQLQIKKDSASHNLNVKGFKCKRENGGTYYTIEGENEDHRWEDRYHVYCHYTDTAAQEDADDKKLIIIILCCSSLASAIITISVMGICFFVVYKKRKGVQDRMKDRDATESKRFRAMTNIVDEHSGGSKKSVMSSSSTKKSGFDLSFSTKTKNEKKKGIFADDNGTVKEFEAPKGKAESIKKALLSNEGKKYRFDKFPEEYNLVYNEECKDVMEVTLDRCKDNMLRTRQKMRERKAELIEKQ</sequence>
<reference evidence="2" key="1">
    <citation type="journal article" date="2008" name="Nat. Genet.">
        <title>The Pristionchus pacificus genome provides a unique perspective on nematode lifestyle and parasitism.</title>
        <authorList>
            <person name="Dieterich C."/>
            <person name="Clifton S.W."/>
            <person name="Schuster L.N."/>
            <person name="Chinwalla A."/>
            <person name="Delehaunty K."/>
            <person name="Dinkelacker I."/>
            <person name="Fulton L."/>
            <person name="Fulton R."/>
            <person name="Godfrey J."/>
            <person name="Minx P."/>
            <person name="Mitreva M."/>
            <person name="Roeseler W."/>
            <person name="Tian H."/>
            <person name="Witte H."/>
            <person name="Yang S.P."/>
            <person name="Wilson R.K."/>
            <person name="Sommer R.J."/>
        </authorList>
    </citation>
    <scope>NUCLEOTIDE SEQUENCE [LARGE SCALE GENOMIC DNA]</scope>
    <source>
        <strain evidence="2">PS312</strain>
    </source>
</reference>
<dbReference type="EnsemblMetazoa" id="PPA23707.1">
    <property type="protein sequence ID" value="PPA23707.1"/>
    <property type="gene ID" value="WBGene00113261"/>
</dbReference>
<protein>
    <submittedName>
        <fullName evidence="1">Uncharacterized protein</fullName>
    </submittedName>
</protein>
<accession>A0A2A6BGG2</accession>